<protein>
    <recommendedName>
        <fullName evidence="3">ATP-grasp domain-containing protein</fullName>
    </recommendedName>
</protein>
<organism evidence="4 5">
    <name type="scientific">Nesterenkonia aerolata</name>
    <dbReference type="NCBI Taxonomy" id="3074079"/>
    <lineage>
        <taxon>Bacteria</taxon>
        <taxon>Bacillati</taxon>
        <taxon>Actinomycetota</taxon>
        <taxon>Actinomycetes</taxon>
        <taxon>Micrococcales</taxon>
        <taxon>Micrococcaceae</taxon>
        <taxon>Nesterenkonia</taxon>
    </lineage>
</organism>
<dbReference type="InterPro" id="IPR011761">
    <property type="entry name" value="ATP-grasp"/>
</dbReference>
<gene>
    <name evidence="4" type="ORF">RIL96_04995</name>
</gene>
<keyword evidence="1" id="KW-0067">ATP-binding</keyword>
<accession>A0ABU2DQY7</accession>
<dbReference type="Proteomes" id="UP001251870">
    <property type="component" value="Unassembled WGS sequence"/>
</dbReference>
<evidence type="ECO:0000313" key="5">
    <source>
        <dbReference type="Proteomes" id="UP001251870"/>
    </source>
</evidence>
<reference evidence="4 5" key="1">
    <citation type="submission" date="2023-09" db="EMBL/GenBank/DDBJ databases">
        <title>Description of three actinobacteria isolated from air of manufacturing shop in a pharmaceutical factory.</title>
        <authorList>
            <person name="Zhang D.-F."/>
        </authorList>
    </citation>
    <scope>NUCLEOTIDE SEQUENCE [LARGE SCALE GENOMIC DNA]</scope>
    <source>
        <strain evidence="4 5">LY-0111</strain>
    </source>
</reference>
<keyword evidence="1" id="KW-0547">Nucleotide-binding</keyword>
<sequence length="1396" mass="152295">MLDGGTATDHLRSVAREYQNCLLVLLQSPALPRLSASRAVAAGAGLVISQVDAEQTTVDFHRRRVLIRLGGETRAGDVLNGGRTSWDGTGTSAPADEVWLHRIGNRLEIRIRLAAADPDSYERALRLSSDPESFLDNVVMRTDEHGTYFSLRLRPTGRVPLRRASQRDVSVSWDGEESTFDFDPHHGINSLILRHELQRRGIASEWTSANSFVTEHAGGELSFHVTSSPRTAQTAAMVTDDKDVTRTVLQSAGISVARGQQFNVEQDINEGLDFFRNLSSVVVKPVRGTKGRGVTVDIDTEDGFREAWTHAFNSGSGGVLVEEHFRGTEVRFLVVGGTCIAAALRLPPYVTGDGQSTLRELVSEKNRQRRTNPHLANRPIVFDSARLNRLKKSGLTLQSVLEDGQDYIIDYKGGFSTGADSKDVTDLVHPSYLEVAAGAAAAIPGLPVSGVDILLQDFEQPASPQNHIILELNSQPGIGGHHFPVHGEPRNVGGALVDLVMAERTDTRPERPIPHELSRDIPTEDREPDASRMAEEFEALGFDVIWLNRSYFVAQRGGLQTTIWGTYTHFTGKNALVTTRSPRNAEVMLTRRGVPQLRKAVFLADSSPQSFTRGTEALAFAQGLGDVSLRCQTLEPHLIPAGDEKRFRDTWRRLSREHGSIVVEQRPAGQSLRVLVAYGEVLGVVLRKGRGYQDITDDLAEGYAETAVRAAAAFPGLDVCEVQMIVRDPLTATQGDDHWVGIVRAKPTLALFEHPGEGAPRNLAGEIVRRHIEVLSADHFAADDAEDIGTAELRSQDFSAAEITVERAHAVEFDATDSDIPGEGPTFLVRLHGRTPLGEEVIGEGMGATDSPGDREQQRQAWRALTQAIRRLRRDVRTLHAGRDVETQLRHLLPDGPESAAVRKALISSAADLCRHDREDDGLRVSQYPKVLHKIRRRVWSPRLSPPQTPNGLSVNDHDAQIDLAGSSLSYSSFLLQQEALRRGMGTVRYTRGDFVAWDQQGAELTFWRSLADTESPVSEFLCDHKQLTRSLLLAAGVPTAQGRVFDQAGVEAAVEYAESLQYPVVVKPQKGRKGRGVVTDISDAQELREAISSLTVGSQHDAPFIVERHLKGQDYRIYVAFGEAVSVVLRRPASVIGDGTRSVAELVAAKNALRLQSTHTRTRLMKADRSAERMLQRQELSWSSVPTAGREVVLASAANISQGGDSIEVIDQTHPSLLQAAVGAVKAIPGLHQAGVDFLMQDHTQPVEGQGGGVCEINALASLMASQAPFVGPTQPVAARVVERAADERGMELMPPVDDLCVRVRCDGVPDARTAARWLSRQARRLGLRGHMISGVETAAEGDAQVPIAAVVAGPAPVVMRLISGTTVGPIRRRPSMVMVVPTNEPVTAEFQEMR</sequence>
<dbReference type="PROSITE" id="PS50975">
    <property type="entry name" value="ATP_GRASP"/>
    <property type="match status" value="2"/>
</dbReference>
<dbReference type="InterPro" id="IPR005479">
    <property type="entry name" value="CPAse_ATP-bd"/>
</dbReference>
<feature type="domain" description="ATP-grasp" evidence="3">
    <location>
        <begin position="1030"/>
        <end position="1287"/>
    </location>
</feature>
<dbReference type="PANTHER" id="PTHR21621">
    <property type="entry name" value="RIBOSOMAL PROTEIN S6 MODIFICATION PROTEIN"/>
    <property type="match status" value="1"/>
</dbReference>
<evidence type="ECO:0000256" key="1">
    <source>
        <dbReference type="PROSITE-ProRule" id="PRU00409"/>
    </source>
</evidence>
<dbReference type="Gene3D" id="3.30.470.20">
    <property type="entry name" value="ATP-grasp fold, B domain"/>
    <property type="match status" value="4"/>
</dbReference>
<name>A0ABU2DQY7_9MICC</name>
<evidence type="ECO:0000256" key="2">
    <source>
        <dbReference type="SAM" id="MobiDB-lite"/>
    </source>
</evidence>
<evidence type="ECO:0000259" key="3">
    <source>
        <dbReference type="PROSITE" id="PS50975"/>
    </source>
</evidence>
<dbReference type="SUPFAM" id="SSF56059">
    <property type="entry name" value="Glutathione synthetase ATP-binding domain-like"/>
    <property type="match status" value="2"/>
</dbReference>
<keyword evidence="5" id="KW-1185">Reference proteome</keyword>
<proteinExistence type="predicted"/>
<dbReference type="PANTHER" id="PTHR21621:SF0">
    <property type="entry name" value="BETA-CITRYLGLUTAMATE SYNTHASE B-RELATED"/>
    <property type="match status" value="1"/>
</dbReference>
<comment type="caution">
    <text evidence="4">The sequence shown here is derived from an EMBL/GenBank/DDBJ whole genome shotgun (WGS) entry which is preliminary data.</text>
</comment>
<feature type="domain" description="ATP-grasp" evidence="3">
    <location>
        <begin position="246"/>
        <end position="501"/>
    </location>
</feature>
<feature type="region of interest" description="Disordered" evidence="2">
    <location>
        <begin position="507"/>
        <end position="526"/>
    </location>
</feature>
<dbReference type="EMBL" id="JAVKGR010000003">
    <property type="protein sequence ID" value="MDR8018918.1"/>
    <property type="molecule type" value="Genomic_DNA"/>
</dbReference>
<dbReference type="Pfam" id="PF02786">
    <property type="entry name" value="CPSase_L_D2"/>
    <property type="match status" value="1"/>
</dbReference>
<evidence type="ECO:0000313" key="4">
    <source>
        <dbReference type="EMBL" id="MDR8018918.1"/>
    </source>
</evidence>